<protein>
    <submittedName>
        <fullName evidence="1">Uncharacterized protein</fullName>
    </submittedName>
</protein>
<proteinExistence type="predicted"/>
<feature type="non-terminal residue" evidence="1">
    <location>
        <position position="1"/>
    </location>
</feature>
<evidence type="ECO:0000313" key="1">
    <source>
        <dbReference type="EMBL" id="ETL26019.1"/>
    </source>
</evidence>
<dbReference type="EMBL" id="KI676342">
    <property type="protein sequence ID" value="ETL26019.1"/>
    <property type="molecule type" value="Genomic_DNA"/>
</dbReference>
<dbReference type="AlphaFoldDB" id="W2HVL3"/>
<feature type="non-terminal residue" evidence="1">
    <location>
        <position position="66"/>
    </location>
</feature>
<gene>
    <name evidence="1" type="ORF">L916_20205</name>
</gene>
<name>W2HVL3_PHYNI</name>
<reference evidence="1" key="1">
    <citation type="submission" date="2013-11" db="EMBL/GenBank/DDBJ databases">
        <title>The Genome Sequence of Phytophthora parasitica CJ05E6.</title>
        <authorList>
            <consortium name="The Broad Institute Genomics Platform"/>
            <person name="Russ C."/>
            <person name="Tyler B."/>
            <person name="Panabieres F."/>
            <person name="Shan W."/>
            <person name="Tripathy S."/>
            <person name="Grunwald N."/>
            <person name="Machado M."/>
            <person name="Johnson C.S."/>
            <person name="Arredondo F."/>
            <person name="Hong C."/>
            <person name="Coffey M."/>
            <person name="Young S.K."/>
            <person name="Zeng Q."/>
            <person name="Gargeya S."/>
            <person name="Fitzgerald M."/>
            <person name="Abouelleil A."/>
            <person name="Alvarado L."/>
            <person name="Chapman S.B."/>
            <person name="Gainer-Dewar J."/>
            <person name="Goldberg J."/>
            <person name="Griggs A."/>
            <person name="Gujja S."/>
            <person name="Hansen M."/>
            <person name="Howarth C."/>
            <person name="Imamovic A."/>
            <person name="Ireland A."/>
            <person name="Larimer J."/>
            <person name="McCowan C."/>
            <person name="Murphy C."/>
            <person name="Pearson M."/>
            <person name="Poon T.W."/>
            <person name="Priest M."/>
            <person name="Roberts A."/>
            <person name="Saif S."/>
            <person name="Shea T."/>
            <person name="Sykes S."/>
            <person name="Wortman J."/>
            <person name="Nusbaum C."/>
            <person name="Birren B."/>
        </authorList>
    </citation>
    <scope>NUCLEOTIDE SEQUENCE [LARGE SCALE GENOMIC DNA]</scope>
    <source>
        <strain evidence="1">CJ05E6</strain>
    </source>
</reference>
<accession>W2HVL3</accession>
<organism evidence="1">
    <name type="scientific">Phytophthora nicotianae</name>
    <name type="common">Potato buckeye rot agent</name>
    <name type="synonym">Phytophthora parasitica</name>
    <dbReference type="NCBI Taxonomy" id="4792"/>
    <lineage>
        <taxon>Eukaryota</taxon>
        <taxon>Sar</taxon>
        <taxon>Stramenopiles</taxon>
        <taxon>Oomycota</taxon>
        <taxon>Peronosporomycetes</taxon>
        <taxon>Peronosporales</taxon>
        <taxon>Peronosporaceae</taxon>
        <taxon>Phytophthora</taxon>
    </lineage>
</organism>
<dbReference type="Proteomes" id="UP000053864">
    <property type="component" value="Unassembled WGS sequence"/>
</dbReference>
<sequence>SSTTRRNLYLPTTATAARLCANRRHGLAGATWPSTSRLSILTTLRSCVLQFQPLPVLWHRGSPAQP</sequence>